<proteinExistence type="predicted"/>
<evidence type="ECO:0000256" key="1">
    <source>
        <dbReference type="SAM" id="Phobius"/>
    </source>
</evidence>
<reference evidence="2" key="1">
    <citation type="journal article" date="2014" name="Front. Microbiol.">
        <title>High frequency of phylogenetically diverse reductive dehalogenase-homologous genes in deep subseafloor sedimentary metagenomes.</title>
        <authorList>
            <person name="Kawai M."/>
            <person name="Futagami T."/>
            <person name="Toyoda A."/>
            <person name="Takaki Y."/>
            <person name="Nishi S."/>
            <person name="Hori S."/>
            <person name="Arai W."/>
            <person name="Tsubouchi T."/>
            <person name="Morono Y."/>
            <person name="Uchiyama I."/>
            <person name="Ito T."/>
            <person name="Fujiyama A."/>
            <person name="Inagaki F."/>
            <person name="Takami H."/>
        </authorList>
    </citation>
    <scope>NUCLEOTIDE SEQUENCE</scope>
    <source>
        <strain evidence="2">Expedition CK06-06</strain>
    </source>
</reference>
<accession>X0TL43</accession>
<keyword evidence="1" id="KW-1133">Transmembrane helix</keyword>
<feature type="transmembrane region" description="Helical" evidence="1">
    <location>
        <begin position="14"/>
        <end position="32"/>
    </location>
</feature>
<comment type="caution">
    <text evidence="2">The sequence shown here is derived from an EMBL/GenBank/DDBJ whole genome shotgun (WGS) entry which is preliminary data.</text>
</comment>
<evidence type="ECO:0000313" key="2">
    <source>
        <dbReference type="EMBL" id="GAF94288.1"/>
    </source>
</evidence>
<gene>
    <name evidence="2" type="ORF">S01H1_26060</name>
</gene>
<sequence>DVLCESSKTWGQRIWEIAKAAALLIVGYVLAIRRN</sequence>
<organism evidence="2">
    <name type="scientific">marine sediment metagenome</name>
    <dbReference type="NCBI Taxonomy" id="412755"/>
    <lineage>
        <taxon>unclassified sequences</taxon>
        <taxon>metagenomes</taxon>
        <taxon>ecological metagenomes</taxon>
    </lineage>
</organism>
<keyword evidence="1" id="KW-0472">Membrane</keyword>
<dbReference type="AlphaFoldDB" id="X0TL43"/>
<dbReference type="EMBL" id="BARS01015780">
    <property type="protein sequence ID" value="GAF94288.1"/>
    <property type="molecule type" value="Genomic_DNA"/>
</dbReference>
<protein>
    <submittedName>
        <fullName evidence="2">Uncharacterized protein</fullName>
    </submittedName>
</protein>
<name>X0TL43_9ZZZZ</name>
<feature type="non-terminal residue" evidence="2">
    <location>
        <position position="1"/>
    </location>
</feature>
<keyword evidence="1" id="KW-0812">Transmembrane</keyword>